<reference evidence="1 2" key="1">
    <citation type="submission" date="2015-08" db="EMBL/GenBank/DDBJ databases">
        <title>Investigation of the bacterial diversity of lava forest soil.</title>
        <authorList>
            <person name="Lee J.S."/>
        </authorList>
    </citation>
    <scope>NUCLEOTIDE SEQUENCE [LARGE SCALE GENOMIC DNA]</scope>
    <source>
        <strain evidence="1 2">GJW-30</strain>
    </source>
</reference>
<dbReference type="Proteomes" id="UP000236884">
    <property type="component" value="Chromosome"/>
</dbReference>
<protein>
    <submittedName>
        <fullName evidence="1">Aldose 1-epimerase</fullName>
    </submittedName>
</protein>
<name>A0A0S3PZU3_9BRAD</name>
<keyword evidence="2" id="KW-1185">Reference proteome</keyword>
<dbReference type="GO" id="GO:0030246">
    <property type="term" value="F:carbohydrate binding"/>
    <property type="evidence" value="ECO:0007669"/>
    <property type="project" value="InterPro"/>
</dbReference>
<dbReference type="SUPFAM" id="SSF74650">
    <property type="entry name" value="Galactose mutarotase-like"/>
    <property type="match status" value="1"/>
</dbReference>
<dbReference type="KEGG" id="vgo:GJW-30_1_03963"/>
<gene>
    <name evidence="1" type="ORF">GJW-30_1_03963</name>
</gene>
<evidence type="ECO:0000313" key="1">
    <source>
        <dbReference type="EMBL" id="BAT61406.1"/>
    </source>
</evidence>
<dbReference type="InterPro" id="IPR008183">
    <property type="entry name" value="Aldose_1/G6P_1-epimerase"/>
</dbReference>
<dbReference type="Gene3D" id="2.70.98.10">
    <property type="match status" value="1"/>
</dbReference>
<dbReference type="EMBL" id="AP014946">
    <property type="protein sequence ID" value="BAT61406.1"/>
    <property type="molecule type" value="Genomic_DNA"/>
</dbReference>
<evidence type="ECO:0000313" key="2">
    <source>
        <dbReference type="Proteomes" id="UP000236884"/>
    </source>
</evidence>
<dbReference type="GO" id="GO:0005975">
    <property type="term" value="P:carbohydrate metabolic process"/>
    <property type="evidence" value="ECO:0007669"/>
    <property type="project" value="InterPro"/>
</dbReference>
<sequence>MRWTVAGRDLLWHRDARFWDRVSPILFPIVGWARDGMIHVDGQAYAMGVHGFAAGETFEVVGRAEDSVTLALRDTPQLRARFPFSFRLEVTYTLEAASLRVDFVVTNAGDRDLPYALGLHPGFAWPFAGGQRDDYVIEFAEEERASVPRITDGGLFAADHRTIPFTGRRLALNDALFANEAICFLDGRSKAVRFIAPDGTAIELATEEFPHLALWSRPGAPFICIEAWTGHGDPEGFSGDIREKPSMRLLAPGDAAKHAVTMCCAGP</sequence>
<dbReference type="RefSeq" id="WP_245408567.1">
    <property type="nucleotide sequence ID" value="NZ_AP014946.1"/>
</dbReference>
<accession>A0A0S3PZU3</accession>
<dbReference type="AlphaFoldDB" id="A0A0S3PZU3"/>
<dbReference type="InterPro" id="IPR014718">
    <property type="entry name" value="GH-type_carb-bd"/>
</dbReference>
<dbReference type="GO" id="GO:0016853">
    <property type="term" value="F:isomerase activity"/>
    <property type="evidence" value="ECO:0007669"/>
    <property type="project" value="InterPro"/>
</dbReference>
<dbReference type="InterPro" id="IPR011013">
    <property type="entry name" value="Gal_mutarotase_sf_dom"/>
</dbReference>
<organism evidence="1 2">
    <name type="scientific">Variibacter gotjawalensis</name>
    <dbReference type="NCBI Taxonomy" id="1333996"/>
    <lineage>
        <taxon>Bacteria</taxon>
        <taxon>Pseudomonadati</taxon>
        <taxon>Pseudomonadota</taxon>
        <taxon>Alphaproteobacteria</taxon>
        <taxon>Hyphomicrobiales</taxon>
        <taxon>Nitrobacteraceae</taxon>
        <taxon>Variibacter</taxon>
    </lineage>
</organism>
<proteinExistence type="predicted"/>
<dbReference type="InterPro" id="IPR037481">
    <property type="entry name" value="LacX"/>
</dbReference>
<dbReference type="CDD" id="cd09024">
    <property type="entry name" value="Aldose_epim_lacX"/>
    <property type="match status" value="1"/>
</dbReference>
<dbReference type="Pfam" id="PF01263">
    <property type="entry name" value="Aldose_epim"/>
    <property type="match status" value="1"/>
</dbReference>